<reference evidence="6 7" key="1">
    <citation type="submission" date="2014-11" db="EMBL/GenBank/DDBJ databases">
        <authorList>
            <person name="Zhu J."/>
            <person name="Qi W."/>
            <person name="Song R."/>
        </authorList>
    </citation>
    <scope>NUCLEOTIDE SEQUENCE [LARGE SCALE GENOMIC DNA]</scope>
</reference>
<feature type="region of interest" description="Disordered" evidence="5">
    <location>
        <begin position="1"/>
        <end position="153"/>
    </location>
</feature>
<evidence type="ECO:0000256" key="4">
    <source>
        <dbReference type="SAM" id="Coils"/>
    </source>
</evidence>
<dbReference type="PROSITE" id="PS50297">
    <property type="entry name" value="ANK_REP_REGION"/>
    <property type="match status" value="2"/>
</dbReference>
<accession>A0A0G4E896</accession>
<feature type="compositionally biased region" description="Basic and acidic residues" evidence="5">
    <location>
        <begin position="110"/>
        <end position="119"/>
    </location>
</feature>
<keyword evidence="1" id="KW-0677">Repeat</keyword>
<feature type="coiled-coil region" evidence="4">
    <location>
        <begin position="1422"/>
        <end position="1449"/>
    </location>
</feature>
<feature type="region of interest" description="Disordered" evidence="5">
    <location>
        <begin position="1106"/>
        <end position="1254"/>
    </location>
</feature>
<dbReference type="PROSITE" id="PS50088">
    <property type="entry name" value="ANK_REPEAT"/>
    <property type="match status" value="2"/>
</dbReference>
<feature type="region of interest" description="Disordered" evidence="5">
    <location>
        <begin position="183"/>
        <end position="281"/>
    </location>
</feature>
<dbReference type="Gene3D" id="1.25.40.20">
    <property type="entry name" value="Ankyrin repeat-containing domain"/>
    <property type="match status" value="3"/>
</dbReference>
<keyword evidence="4" id="KW-0175">Coiled coil</keyword>
<dbReference type="InParanoid" id="A0A0G4E896"/>
<name>A0A0G4E896_VITBC</name>
<dbReference type="InterPro" id="IPR013083">
    <property type="entry name" value="Znf_RING/FYVE/PHD"/>
</dbReference>
<evidence type="ECO:0000256" key="5">
    <source>
        <dbReference type="SAM" id="MobiDB-lite"/>
    </source>
</evidence>
<feature type="compositionally biased region" description="Pro residues" evidence="5">
    <location>
        <begin position="16"/>
        <end position="27"/>
    </location>
</feature>
<feature type="compositionally biased region" description="Low complexity" evidence="5">
    <location>
        <begin position="1598"/>
        <end position="1615"/>
    </location>
</feature>
<evidence type="ECO:0000256" key="1">
    <source>
        <dbReference type="ARBA" id="ARBA00022737"/>
    </source>
</evidence>
<dbReference type="PANTHER" id="PTHR24198">
    <property type="entry name" value="ANKYRIN REPEAT AND PROTEIN KINASE DOMAIN-CONTAINING PROTEIN"/>
    <property type="match status" value="1"/>
</dbReference>
<feature type="region of interest" description="Disordered" evidence="5">
    <location>
        <begin position="1596"/>
        <end position="1615"/>
    </location>
</feature>
<feature type="compositionally biased region" description="Polar residues" evidence="5">
    <location>
        <begin position="1233"/>
        <end position="1254"/>
    </location>
</feature>
<feature type="compositionally biased region" description="Basic and acidic residues" evidence="5">
    <location>
        <begin position="185"/>
        <end position="197"/>
    </location>
</feature>
<gene>
    <name evidence="6" type="ORF">Vbra_1474</name>
</gene>
<dbReference type="STRING" id="1169540.A0A0G4E896"/>
<feature type="repeat" description="ANK" evidence="3">
    <location>
        <begin position="1028"/>
        <end position="1060"/>
    </location>
</feature>
<dbReference type="PhylomeDB" id="A0A0G4E896"/>
<dbReference type="Pfam" id="PF12796">
    <property type="entry name" value="Ank_2"/>
    <property type="match status" value="1"/>
</dbReference>
<protein>
    <recommendedName>
        <fullName evidence="8">RING-type domain-containing protein</fullName>
    </recommendedName>
</protein>
<dbReference type="VEuPathDB" id="CryptoDB:Vbra_1474"/>
<evidence type="ECO:0000256" key="2">
    <source>
        <dbReference type="ARBA" id="ARBA00023043"/>
    </source>
</evidence>
<evidence type="ECO:0000313" key="7">
    <source>
        <dbReference type="Proteomes" id="UP000041254"/>
    </source>
</evidence>
<feature type="compositionally biased region" description="Low complexity" evidence="5">
    <location>
        <begin position="219"/>
        <end position="233"/>
    </location>
</feature>
<dbReference type="InterPro" id="IPR036770">
    <property type="entry name" value="Ankyrin_rpt-contain_sf"/>
</dbReference>
<dbReference type="OrthoDB" id="19174at2759"/>
<feature type="compositionally biased region" description="Basic and acidic residues" evidence="5">
    <location>
        <begin position="977"/>
        <end position="986"/>
    </location>
</feature>
<evidence type="ECO:0000313" key="6">
    <source>
        <dbReference type="EMBL" id="CEL91871.1"/>
    </source>
</evidence>
<dbReference type="Gene3D" id="3.30.40.10">
    <property type="entry name" value="Zinc/RING finger domain, C3HC4 (zinc finger)"/>
    <property type="match status" value="1"/>
</dbReference>
<feature type="repeat" description="ANK" evidence="3">
    <location>
        <begin position="588"/>
        <end position="620"/>
    </location>
</feature>
<sequence length="1615" mass="173861">MSDSELEEACKWASGPPLPTQAPPPTPASASDDQPTNRLSLSTTPPRHQQGAPEFSRGILTSKLQDEPSKGRCLSATARPSVAWCPGLLEGDRGPDSDGPSSLVGSKDAAGLDKAERQQMGKMVRQRGGLAEGEGEELPDDTPGVPSPATDVTTAMRKRLAVLEENTSLHSIEGQLEQSSYFSKLADDNLSDSHEQNGQEPSVHLPKHDRDFPQKQGKASSPAGSSSPFLSLANLRSAIGTPGGPTRSADTKGTARGRMHNDDGSGGEDGGDADERHSRPKKVVVEELFPGLVGELDELIARWQDETLKRMDPNSQKMKAMVRAMREMYAHDQLVPEDQRKAVHLKEDQSLLSSLPNPGFPDPFVMDGVLFRHALQACVVHGAAGSLEALLRETLVKPTEKDKGRLAVGEVWAKRGGKVLKWDDLTLDALYPSCMYSDEPLTLATEDYVPSPLVVQAAVANAPIQIMRTLLAYNADVNARGYGGQRKARQHCGTIRISSVSSFVRQEPTPQSRQSRRLSTDTAPPSTFLLTCLLQLGCIGPPSLEGAQPSEAQQRQALATIEVLDAEGLVKYGGKDSGIFDINGRDEYDNTPLHMATGNGWCSLVEWLLENGADPGAVNQFNETPLDSARRFGRKECEAVLLKHFAARSGQTATNTAAGASTGSSSIPTAAAAGLMEEGGSVEAPAAAAAHHRKRQELREKAARGVVQMKATARAIREACRHDLLTPEGPRRPVDLKEDRSLLSSLPTPMVSYRNGFVLKQALQSCALYGSAGSLDTLLRENFIKPTEEGGDEGLSVGQVRARDGEVIRWRDLSPASIEPFEGESIRRDDYLRTPLLIEAVASDAPCPPRIVKSLVEYNADVNEIGPAAVDCEDRKVMKSSAVGAAAYYHQHEVLDYLLQQPHADPSVLSEGDFLDGMNLLQLACRRNQDSDAPVPPPEPMVGSKSRKKAASKGKGAGNVGLAEDGGQQAAGGTATKEAEQKEKARQSRAVATLEVLERHGRTRSTPTEGKGGRRKRPVLSLHCRTNEGWSLLHLAAGNGWSEVIKWLLERGVDAEAVNKNETPLDVARQLGRTSCVDVLMAHLVARQKAAAADLLREEEMARKKEERAARKREQKRLKRLAAEQAESAADGEREEADDTQHETEEVDDLTEKAAAPSCPPDTHSDSVEPAFSDAPSDHQQQRNVLSQEPPAGVGPSPFAPAPLSPAHGAPASHLFAAQRPSSSSSSFVDPLASSTVSTTPADRPSSAQTSTAADQFCPANVTAQLRADLNEAIDKKESLEDQYSDLLAARRGDAHRVKELKTNIRRLKYVTPNLSHDVLVSLATAAEVHEFEAKISREEERLDELMETAVDAQHALRLQSGASKPTKAPAAEQQSASAAAAAAASASTPTSAAEGCGVPVCGAMRVLLDESSTEGQLLEAIQHIQYDIDQLEGEISRMTDEHSEIEASLQPLEQEHHTLQHEAKKRLTPTRLESLNSIAAVDAFKRDIKRAKQELRDLAREAAVRHTALEKEEMAAAAAAAADGDGGEGTCVMCISETPTVVFLSCRQKCLCEGCWRDMAAAHEAANKEKPAWRHWSGECPTTLPGMLSSSVRCATRRPTTPAPSTASQQPQRI</sequence>
<dbReference type="EMBL" id="CDMY01000027">
    <property type="protein sequence ID" value="CEL91871.1"/>
    <property type="molecule type" value="Genomic_DNA"/>
</dbReference>
<evidence type="ECO:0000256" key="3">
    <source>
        <dbReference type="PROSITE-ProRule" id="PRU00023"/>
    </source>
</evidence>
<feature type="compositionally biased region" description="Low complexity" evidence="5">
    <location>
        <begin position="961"/>
        <end position="976"/>
    </location>
</feature>
<feature type="compositionally biased region" description="Polar residues" evidence="5">
    <location>
        <begin position="503"/>
        <end position="513"/>
    </location>
</feature>
<dbReference type="InterPro" id="IPR002110">
    <property type="entry name" value="Ankyrin_rpt"/>
</dbReference>
<dbReference type="SUPFAM" id="SSF48403">
    <property type="entry name" value="Ankyrin repeat"/>
    <property type="match status" value="1"/>
</dbReference>
<dbReference type="PANTHER" id="PTHR24198:SF165">
    <property type="entry name" value="ANKYRIN REPEAT-CONTAINING PROTEIN-RELATED"/>
    <property type="match status" value="1"/>
</dbReference>
<dbReference type="SMART" id="SM00248">
    <property type="entry name" value="ANK"/>
    <property type="match status" value="6"/>
</dbReference>
<feature type="region of interest" description="Disordered" evidence="5">
    <location>
        <begin position="929"/>
        <end position="990"/>
    </location>
</feature>
<dbReference type="Pfam" id="PF13857">
    <property type="entry name" value="Ank_5"/>
    <property type="match status" value="1"/>
</dbReference>
<organism evidence="6 7">
    <name type="scientific">Vitrella brassicaformis (strain CCMP3155)</name>
    <dbReference type="NCBI Taxonomy" id="1169540"/>
    <lineage>
        <taxon>Eukaryota</taxon>
        <taxon>Sar</taxon>
        <taxon>Alveolata</taxon>
        <taxon>Colpodellida</taxon>
        <taxon>Vitrellaceae</taxon>
        <taxon>Vitrella</taxon>
    </lineage>
</organism>
<feature type="region of interest" description="Disordered" evidence="5">
    <location>
        <begin position="503"/>
        <end position="522"/>
    </location>
</feature>
<keyword evidence="2 3" id="KW-0040">ANK repeat</keyword>
<evidence type="ECO:0008006" key="8">
    <source>
        <dbReference type="Google" id="ProtNLM"/>
    </source>
</evidence>
<feature type="coiled-coil region" evidence="4">
    <location>
        <begin position="1263"/>
        <end position="1290"/>
    </location>
</feature>
<feature type="compositionally biased region" description="Basic residues" evidence="5">
    <location>
        <begin position="1110"/>
        <end position="1120"/>
    </location>
</feature>
<feature type="coiled-coil region" evidence="4">
    <location>
        <begin position="1329"/>
        <end position="1356"/>
    </location>
</feature>
<dbReference type="Proteomes" id="UP000041254">
    <property type="component" value="Unassembled WGS sequence"/>
</dbReference>
<feature type="coiled-coil region" evidence="4">
    <location>
        <begin position="1482"/>
        <end position="1513"/>
    </location>
</feature>
<keyword evidence="7" id="KW-1185">Reference proteome</keyword>
<proteinExistence type="predicted"/>
<feature type="compositionally biased region" description="Polar residues" evidence="5">
    <location>
        <begin position="36"/>
        <end position="47"/>
    </location>
</feature>